<dbReference type="AlphaFoldDB" id="A0A9D1JY63"/>
<dbReference type="PRINTS" id="PR00368">
    <property type="entry name" value="FADPNR"/>
</dbReference>
<evidence type="ECO:0000256" key="5">
    <source>
        <dbReference type="ARBA" id="ARBA00023002"/>
    </source>
</evidence>
<dbReference type="Proteomes" id="UP000886865">
    <property type="component" value="Unassembled WGS sequence"/>
</dbReference>
<comment type="similarity">
    <text evidence="2">Belongs to the class-III pyridine nucleotide-disulfide oxidoreductase family.</text>
</comment>
<evidence type="ECO:0000256" key="6">
    <source>
        <dbReference type="ARBA" id="ARBA00023284"/>
    </source>
</evidence>
<keyword evidence="6" id="KW-0676">Redox-active center</keyword>
<dbReference type="Pfam" id="PF02852">
    <property type="entry name" value="Pyr_redox_dim"/>
    <property type="match status" value="1"/>
</dbReference>
<gene>
    <name evidence="9" type="ORF">IAA86_01545</name>
</gene>
<dbReference type="GO" id="GO:0016491">
    <property type="term" value="F:oxidoreductase activity"/>
    <property type="evidence" value="ECO:0007669"/>
    <property type="project" value="UniProtKB-KW"/>
</dbReference>
<keyword evidence="3" id="KW-0285">Flavoprotein</keyword>
<evidence type="ECO:0000256" key="3">
    <source>
        <dbReference type="ARBA" id="ARBA00022630"/>
    </source>
</evidence>
<evidence type="ECO:0000256" key="4">
    <source>
        <dbReference type="ARBA" id="ARBA00022827"/>
    </source>
</evidence>
<comment type="cofactor">
    <cofactor evidence="1">
        <name>FAD</name>
        <dbReference type="ChEBI" id="CHEBI:57692"/>
    </cofactor>
</comment>
<protein>
    <submittedName>
        <fullName evidence="9">FAD-dependent oxidoreductase</fullName>
    </submittedName>
</protein>
<evidence type="ECO:0000256" key="2">
    <source>
        <dbReference type="ARBA" id="ARBA00009130"/>
    </source>
</evidence>
<evidence type="ECO:0000256" key="1">
    <source>
        <dbReference type="ARBA" id="ARBA00001974"/>
    </source>
</evidence>
<dbReference type="PANTHER" id="PTHR43429:SF1">
    <property type="entry name" value="NAD(P)H SULFUR OXIDOREDUCTASE (COA-DEPENDENT)"/>
    <property type="match status" value="1"/>
</dbReference>
<accession>A0A9D1JY63</accession>
<dbReference type="InterPro" id="IPR050260">
    <property type="entry name" value="FAD-bd_OxRdtase"/>
</dbReference>
<dbReference type="Gene3D" id="3.50.50.60">
    <property type="entry name" value="FAD/NAD(P)-binding domain"/>
    <property type="match status" value="2"/>
</dbReference>
<feature type="domain" description="FAD/NAD(P)-binding" evidence="8">
    <location>
        <begin position="2"/>
        <end position="289"/>
    </location>
</feature>
<dbReference type="PRINTS" id="PR00411">
    <property type="entry name" value="PNDRDTASEI"/>
</dbReference>
<feature type="domain" description="Pyridine nucleotide-disulphide oxidoreductase dimerisation" evidence="7">
    <location>
        <begin position="330"/>
        <end position="438"/>
    </location>
</feature>
<dbReference type="PANTHER" id="PTHR43429">
    <property type="entry name" value="PYRIDINE NUCLEOTIDE-DISULFIDE OXIDOREDUCTASE DOMAIN-CONTAINING"/>
    <property type="match status" value="1"/>
</dbReference>
<keyword evidence="4" id="KW-0274">FAD</keyword>
<dbReference type="Pfam" id="PF07992">
    <property type="entry name" value="Pyr_redox_2"/>
    <property type="match status" value="1"/>
</dbReference>
<dbReference type="EMBL" id="DVJQ01000012">
    <property type="protein sequence ID" value="HIS73688.1"/>
    <property type="molecule type" value="Genomic_DNA"/>
</dbReference>
<dbReference type="InterPro" id="IPR004099">
    <property type="entry name" value="Pyr_nucl-diS_OxRdtase_dimer"/>
</dbReference>
<evidence type="ECO:0000313" key="9">
    <source>
        <dbReference type="EMBL" id="HIS73688.1"/>
    </source>
</evidence>
<name>A0A9D1JY63_9BACT</name>
<evidence type="ECO:0000259" key="8">
    <source>
        <dbReference type="Pfam" id="PF07992"/>
    </source>
</evidence>
<proteinExistence type="inferred from homology"/>
<evidence type="ECO:0000259" key="7">
    <source>
        <dbReference type="Pfam" id="PF02852"/>
    </source>
</evidence>
<sequence length="455" mass="49809">MKKIVIIGGSAAGPKTAAKAKRMNPENIIELYTDENIISYSACGLPYFIEGTVKSINQLIIRTPEDFEKQGIKVFLNHKAQKILPEKKCVIINDKEVSYDELVICTGAKPNIPNIKNIDMNGVYFLRRVSDGIKIKEAMQNAKRAIIVGGGYIGIELLEAFVHNGLSVSIVESRSRLMGIFDSEFSDLIKNFILERDGQWVDMHFNQEIVEFVADEDGKFAKLITKSGLELEADFCVVASGVRPNVELAYDAGVKIGSKGGIVTDVAMKTNIEHIWAAGDCTEVKCMITKRPMYLSLGTIANKEGRVAAININTDPKIGERFEGVLGSAITKYFNYTIALTGMTQENAAKLGDKYNIQSISATVIKKDKAGYMPDSENITIKLVANKKTGKLLGAQGVGTGDVNKRINTVTAALQSGLTIDEFLHLDLAYAPPYSSTIDILLTAAYRLKSQMEDS</sequence>
<reference evidence="9" key="2">
    <citation type="journal article" date="2021" name="PeerJ">
        <title>Extensive microbial diversity within the chicken gut microbiome revealed by metagenomics and culture.</title>
        <authorList>
            <person name="Gilroy R."/>
            <person name="Ravi A."/>
            <person name="Getino M."/>
            <person name="Pursley I."/>
            <person name="Horton D.L."/>
            <person name="Alikhan N.F."/>
            <person name="Baker D."/>
            <person name="Gharbi K."/>
            <person name="Hall N."/>
            <person name="Watson M."/>
            <person name="Adriaenssens E.M."/>
            <person name="Foster-Nyarko E."/>
            <person name="Jarju S."/>
            <person name="Secka A."/>
            <person name="Antonio M."/>
            <person name="Oren A."/>
            <person name="Chaudhuri R.R."/>
            <person name="La Ragione R."/>
            <person name="Hildebrand F."/>
            <person name="Pallen M.J."/>
        </authorList>
    </citation>
    <scope>NUCLEOTIDE SEQUENCE</scope>
    <source>
        <strain evidence="9">CHK152-2871</strain>
    </source>
</reference>
<dbReference type="SUPFAM" id="SSF55424">
    <property type="entry name" value="FAD/NAD-linked reductases, dimerisation (C-terminal) domain"/>
    <property type="match status" value="1"/>
</dbReference>
<evidence type="ECO:0000313" key="10">
    <source>
        <dbReference type="Proteomes" id="UP000886865"/>
    </source>
</evidence>
<dbReference type="InterPro" id="IPR023753">
    <property type="entry name" value="FAD/NAD-binding_dom"/>
</dbReference>
<comment type="caution">
    <text evidence="9">The sequence shown here is derived from an EMBL/GenBank/DDBJ whole genome shotgun (WGS) entry which is preliminary data.</text>
</comment>
<dbReference type="InterPro" id="IPR036188">
    <property type="entry name" value="FAD/NAD-bd_sf"/>
</dbReference>
<dbReference type="InterPro" id="IPR016156">
    <property type="entry name" value="FAD/NAD-linked_Rdtase_dimer_sf"/>
</dbReference>
<dbReference type="SUPFAM" id="SSF51905">
    <property type="entry name" value="FAD/NAD(P)-binding domain"/>
    <property type="match status" value="2"/>
</dbReference>
<organism evidence="9 10">
    <name type="scientific">Candidatus Galligastranaerophilus intestinavium</name>
    <dbReference type="NCBI Taxonomy" id="2840836"/>
    <lineage>
        <taxon>Bacteria</taxon>
        <taxon>Candidatus Galligastranaerophilus</taxon>
    </lineage>
</organism>
<reference evidence="9" key="1">
    <citation type="submission" date="2020-10" db="EMBL/GenBank/DDBJ databases">
        <authorList>
            <person name="Gilroy R."/>
        </authorList>
    </citation>
    <scope>NUCLEOTIDE SEQUENCE</scope>
    <source>
        <strain evidence="9">CHK152-2871</strain>
    </source>
</reference>
<keyword evidence="5" id="KW-0560">Oxidoreductase</keyword>